<dbReference type="AlphaFoldDB" id="A0A1F6FFC9"/>
<dbReference type="EMBL" id="MFMM01000001">
    <property type="protein sequence ID" value="OGG84563.1"/>
    <property type="molecule type" value="Genomic_DNA"/>
</dbReference>
<feature type="domain" description="PhnB-like" evidence="1">
    <location>
        <begin position="3"/>
        <end position="139"/>
    </location>
</feature>
<organism evidence="2 3">
    <name type="scientific">Candidatus Kaiserbacteria bacterium RIFCSPLOWO2_12_FULL_45_26</name>
    <dbReference type="NCBI Taxonomy" id="1798525"/>
    <lineage>
        <taxon>Bacteria</taxon>
        <taxon>Candidatus Kaiseribacteriota</taxon>
    </lineage>
</organism>
<accession>A0A1F6FFC9</accession>
<dbReference type="STRING" id="1798525.A3G90_00540"/>
<dbReference type="SUPFAM" id="SSF54593">
    <property type="entry name" value="Glyoxalase/Bleomycin resistance protein/Dihydroxybiphenyl dioxygenase"/>
    <property type="match status" value="1"/>
</dbReference>
<dbReference type="Pfam" id="PF06983">
    <property type="entry name" value="3-dmu-9_3-mt"/>
    <property type="match status" value="1"/>
</dbReference>
<dbReference type="Gene3D" id="3.10.180.10">
    <property type="entry name" value="2,3-Dihydroxybiphenyl 1,2-Dioxygenase, domain 1"/>
    <property type="match status" value="1"/>
</dbReference>
<protein>
    <submittedName>
        <fullName evidence="2">Glyoxalase</fullName>
    </submittedName>
</protein>
<reference evidence="2 3" key="1">
    <citation type="journal article" date="2016" name="Nat. Commun.">
        <title>Thousands of microbial genomes shed light on interconnected biogeochemical processes in an aquifer system.</title>
        <authorList>
            <person name="Anantharaman K."/>
            <person name="Brown C.T."/>
            <person name="Hug L.A."/>
            <person name="Sharon I."/>
            <person name="Castelle C.J."/>
            <person name="Probst A.J."/>
            <person name="Thomas B.C."/>
            <person name="Singh A."/>
            <person name="Wilkins M.J."/>
            <person name="Karaoz U."/>
            <person name="Brodie E.L."/>
            <person name="Williams K.H."/>
            <person name="Hubbard S.S."/>
            <person name="Banfield J.F."/>
        </authorList>
    </citation>
    <scope>NUCLEOTIDE SEQUENCE [LARGE SCALE GENOMIC DNA]</scope>
</reference>
<dbReference type="PANTHER" id="PTHR33990:SF1">
    <property type="entry name" value="PROTEIN YJDN"/>
    <property type="match status" value="1"/>
</dbReference>
<evidence type="ECO:0000313" key="3">
    <source>
        <dbReference type="Proteomes" id="UP000177325"/>
    </source>
</evidence>
<proteinExistence type="predicted"/>
<comment type="caution">
    <text evidence="2">The sequence shown here is derived from an EMBL/GenBank/DDBJ whole genome shotgun (WGS) entry which is preliminary data.</text>
</comment>
<evidence type="ECO:0000313" key="2">
    <source>
        <dbReference type="EMBL" id="OGG84563.1"/>
    </source>
</evidence>
<name>A0A1F6FFC9_9BACT</name>
<sequence>MAKVSVYLNFNRTTEAAFLFYKEVFKTEFIGDIARMSDAPPQEGMPPLAEADKDLVMHVALPLLGDFVLMGTDATDSMGFKLIQGNNVYINLEPDTRAETERLFAALSLGGVVEMPLQEMFWGDYFGSFKDKFGTCWMINCSSKE</sequence>
<dbReference type="InterPro" id="IPR028973">
    <property type="entry name" value="PhnB-like"/>
</dbReference>
<dbReference type="CDD" id="cd06588">
    <property type="entry name" value="PhnB_like"/>
    <property type="match status" value="1"/>
</dbReference>
<evidence type="ECO:0000259" key="1">
    <source>
        <dbReference type="Pfam" id="PF06983"/>
    </source>
</evidence>
<dbReference type="InterPro" id="IPR029068">
    <property type="entry name" value="Glyas_Bleomycin-R_OHBP_Dase"/>
</dbReference>
<dbReference type="Proteomes" id="UP000177325">
    <property type="component" value="Unassembled WGS sequence"/>
</dbReference>
<dbReference type="PANTHER" id="PTHR33990">
    <property type="entry name" value="PROTEIN YJDN-RELATED"/>
    <property type="match status" value="1"/>
</dbReference>
<gene>
    <name evidence="2" type="ORF">A3G90_00540</name>
</gene>